<feature type="binding site" description="in other chain" evidence="10">
    <location>
        <position position="14"/>
    </location>
    <ligand>
        <name>ATP</name>
        <dbReference type="ChEBI" id="CHEBI:30616"/>
        <note>ligand shared between two neighboring subunits</note>
    </ligand>
</feature>
<dbReference type="InterPro" id="IPR022630">
    <property type="entry name" value="S-AdoMet_synt_C"/>
</dbReference>
<feature type="binding site" evidence="10">
    <location>
        <position position="247"/>
    </location>
    <ligand>
        <name>L-methionine</name>
        <dbReference type="ChEBI" id="CHEBI:57844"/>
        <note>ligand shared between two neighboring subunits</note>
    </ligand>
</feature>
<dbReference type="InterPro" id="IPR022636">
    <property type="entry name" value="S-AdoMet_synthetase_sfam"/>
</dbReference>
<feature type="domain" description="S-adenosylmethionine synthetase N-terminal" evidence="13">
    <location>
        <begin position="3"/>
        <end position="100"/>
    </location>
</feature>
<keyword evidence="7 10" id="KW-0067">ATP-binding</keyword>
<comment type="function">
    <text evidence="10">Catalyzes the formation of S-adenosylmethionine (AdoMet) from methionine and ATP. The overall synthetic reaction is composed of two sequential steps, AdoMet formation and the subsequent tripolyphosphate hydrolysis which occurs prior to release of AdoMet from the enzyme.</text>
</comment>
<feature type="binding site" description="in other chain" evidence="10">
    <location>
        <begin position="238"/>
        <end position="239"/>
    </location>
    <ligand>
        <name>ATP</name>
        <dbReference type="ChEBI" id="CHEBI:30616"/>
        <note>ligand shared between two neighboring subunits</note>
    </ligand>
</feature>
<evidence type="ECO:0000313" key="17">
    <source>
        <dbReference type="Proteomes" id="UP000184310"/>
    </source>
</evidence>
<evidence type="ECO:0000259" key="14">
    <source>
        <dbReference type="Pfam" id="PF02772"/>
    </source>
</evidence>
<evidence type="ECO:0000256" key="6">
    <source>
        <dbReference type="ARBA" id="ARBA00022741"/>
    </source>
</evidence>
<comment type="similarity">
    <text evidence="2 10 12">Belongs to the AdoMet synthase family.</text>
</comment>
<dbReference type="SUPFAM" id="SSF55973">
    <property type="entry name" value="S-adenosylmethionine synthetase"/>
    <property type="match status" value="3"/>
</dbReference>
<reference evidence="16 17" key="1">
    <citation type="submission" date="2016-11" db="EMBL/GenBank/DDBJ databases">
        <authorList>
            <person name="Jaros S."/>
            <person name="Januszkiewicz K."/>
            <person name="Wedrychowicz H."/>
        </authorList>
    </citation>
    <scope>NUCLEOTIDE SEQUENCE [LARGE SCALE GENOMIC DNA]</scope>
    <source>
        <strain evidence="16 17">DSM 21758</strain>
    </source>
</reference>
<evidence type="ECO:0000256" key="2">
    <source>
        <dbReference type="ARBA" id="ARBA00009685"/>
    </source>
</evidence>
<dbReference type="UniPathway" id="UPA00315">
    <property type="reaction ID" value="UER00080"/>
</dbReference>
<name>A0A1M6H4I4_9CLOT</name>
<feature type="binding site" evidence="10">
    <location>
        <position position="270"/>
    </location>
    <ligand>
        <name>ATP</name>
        <dbReference type="ChEBI" id="CHEBI:30616"/>
        <note>ligand shared between two neighboring subunits</note>
    </ligand>
</feature>
<gene>
    <name evidence="10" type="primary">metK</name>
    <name evidence="16" type="ORF">SAMN02745163_01478</name>
</gene>
<feature type="region of interest" description="Flexible loop" evidence="10">
    <location>
        <begin position="98"/>
        <end position="108"/>
    </location>
</feature>
<dbReference type="CDD" id="cd18079">
    <property type="entry name" value="S-AdoMet_synt"/>
    <property type="match status" value="1"/>
</dbReference>
<evidence type="ECO:0000313" key="16">
    <source>
        <dbReference type="EMBL" id="SHJ17042.1"/>
    </source>
</evidence>
<feature type="binding site" evidence="10">
    <location>
        <position position="274"/>
    </location>
    <ligand>
        <name>ATP</name>
        <dbReference type="ChEBI" id="CHEBI:30616"/>
        <note>ligand shared between two neighboring subunits</note>
    </ligand>
</feature>
<keyword evidence="3 10" id="KW-0554">One-carbon metabolism</keyword>
<evidence type="ECO:0000256" key="5">
    <source>
        <dbReference type="ARBA" id="ARBA00022723"/>
    </source>
</evidence>
<dbReference type="Gene3D" id="3.30.300.10">
    <property type="match status" value="3"/>
</dbReference>
<dbReference type="GO" id="GO:0005524">
    <property type="term" value="F:ATP binding"/>
    <property type="evidence" value="ECO:0007669"/>
    <property type="project" value="UniProtKB-UniRule"/>
</dbReference>
<dbReference type="Pfam" id="PF02773">
    <property type="entry name" value="S-AdoMet_synt_C"/>
    <property type="match status" value="1"/>
</dbReference>
<comment type="catalytic activity">
    <reaction evidence="10">
        <text>L-methionine + ATP + H2O = S-adenosyl-L-methionine + phosphate + diphosphate</text>
        <dbReference type="Rhea" id="RHEA:21080"/>
        <dbReference type="ChEBI" id="CHEBI:15377"/>
        <dbReference type="ChEBI" id="CHEBI:30616"/>
        <dbReference type="ChEBI" id="CHEBI:33019"/>
        <dbReference type="ChEBI" id="CHEBI:43474"/>
        <dbReference type="ChEBI" id="CHEBI:57844"/>
        <dbReference type="ChEBI" id="CHEBI:59789"/>
        <dbReference type="EC" id="2.5.1.6"/>
    </reaction>
</comment>
<comment type="subcellular location">
    <subcellularLocation>
        <location evidence="10 11">Cytoplasm</location>
    </subcellularLocation>
</comment>
<keyword evidence="6 10" id="KW-0547">Nucleotide-binding</keyword>
<dbReference type="PROSITE" id="PS00377">
    <property type="entry name" value="ADOMET_SYNTHASE_2"/>
    <property type="match status" value="1"/>
</dbReference>
<dbReference type="EC" id="2.5.1.6" evidence="10"/>
<evidence type="ECO:0000256" key="9">
    <source>
        <dbReference type="ARBA" id="ARBA00022958"/>
    </source>
</evidence>
<dbReference type="InterPro" id="IPR002133">
    <property type="entry name" value="S-AdoMet_synthetase"/>
</dbReference>
<keyword evidence="8 10" id="KW-0460">Magnesium</keyword>
<dbReference type="STRING" id="1121302.SAMN02745163_01478"/>
<keyword evidence="4 10" id="KW-0808">Transferase</keyword>
<dbReference type="FunFam" id="3.30.300.10:FF:000003">
    <property type="entry name" value="S-adenosylmethionine synthase"/>
    <property type="match status" value="1"/>
</dbReference>
<feature type="binding site" description="in other chain" evidence="10">
    <location>
        <position position="98"/>
    </location>
    <ligand>
        <name>L-methionine</name>
        <dbReference type="ChEBI" id="CHEBI:57844"/>
        <note>ligand shared between two neighboring subunits</note>
    </ligand>
</feature>
<dbReference type="HAMAP" id="MF_00086">
    <property type="entry name" value="S_AdoMet_synth1"/>
    <property type="match status" value="1"/>
</dbReference>
<comment type="subunit">
    <text evidence="10">Homotetramer; dimer of dimers.</text>
</comment>
<dbReference type="GO" id="GO:0004478">
    <property type="term" value="F:methionine adenosyltransferase activity"/>
    <property type="evidence" value="ECO:0007669"/>
    <property type="project" value="UniProtKB-UniRule"/>
</dbReference>
<feature type="binding site" description="in other chain" evidence="10">
    <location>
        <position position="278"/>
    </location>
    <ligand>
        <name>L-methionine</name>
        <dbReference type="ChEBI" id="CHEBI:57844"/>
        <note>ligand shared between two neighboring subunits</note>
    </ligand>
</feature>
<dbReference type="GO" id="GO:0006730">
    <property type="term" value="P:one-carbon metabolic process"/>
    <property type="evidence" value="ECO:0007669"/>
    <property type="project" value="UniProtKB-KW"/>
</dbReference>
<dbReference type="RefSeq" id="WP_072986033.1">
    <property type="nucleotide sequence ID" value="NZ_FQZB01000006.1"/>
</dbReference>
<keyword evidence="9 10" id="KW-0630">Potassium</keyword>
<dbReference type="GO" id="GO:0006556">
    <property type="term" value="P:S-adenosylmethionine biosynthetic process"/>
    <property type="evidence" value="ECO:0007669"/>
    <property type="project" value="UniProtKB-UniRule"/>
</dbReference>
<feature type="binding site" description="in other chain" evidence="10">
    <location>
        <position position="55"/>
    </location>
    <ligand>
        <name>L-methionine</name>
        <dbReference type="ChEBI" id="CHEBI:57844"/>
        <note>ligand shared between two neighboring subunits</note>
    </ligand>
</feature>
<feature type="domain" description="S-adenosylmethionine synthetase C-terminal" evidence="15">
    <location>
        <begin position="241"/>
        <end position="380"/>
    </location>
</feature>
<dbReference type="EMBL" id="FQZB01000006">
    <property type="protein sequence ID" value="SHJ17042.1"/>
    <property type="molecule type" value="Genomic_DNA"/>
</dbReference>
<dbReference type="Pfam" id="PF02772">
    <property type="entry name" value="S-AdoMet_synt_M"/>
    <property type="match status" value="1"/>
</dbReference>
<dbReference type="GO" id="GO:0005737">
    <property type="term" value="C:cytoplasm"/>
    <property type="evidence" value="ECO:0007669"/>
    <property type="project" value="UniProtKB-SubCell"/>
</dbReference>
<feature type="binding site" description="in other chain" evidence="10">
    <location>
        <begin position="172"/>
        <end position="174"/>
    </location>
    <ligand>
        <name>ATP</name>
        <dbReference type="ChEBI" id="CHEBI:30616"/>
        <note>ligand shared between two neighboring subunits</note>
    </ligand>
</feature>
<dbReference type="PIRSF" id="PIRSF000497">
    <property type="entry name" value="MAT"/>
    <property type="match status" value="1"/>
</dbReference>
<evidence type="ECO:0000256" key="1">
    <source>
        <dbReference type="ARBA" id="ARBA00005224"/>
    </source>
</evidence>
<evidence type="ECO:0000256" key="8">
    <source>
        <dbReference type="ARBA" id="ARBA00022842"/>
    </source>
</evidence>
<sequence>MRRLFTSESVTEGHPDKMCDQISDAVLDAILEKDPNARVACETCTTTGMVMVMGEISTNCYVDIPKVVRETVKEIGYDRAKIGFDYKTCAVMTTIDEQSADIAMGVDEALESKKGEMDKLEAVGAGDQGMMFGFATNETPEFMPLPIAMAHRLSRRLTEVRKNKIVDYLRPDGKTQVTVEYEDNKPIRIDAIVVSTQHGPEATQEQIEKDIKEHVINEVVPANLLDENTKYYINPTGRFVIGGPQGDSGLTGRKIIVDTYGGYGRHGGGAFSGKDSTKVDRSAAYAARWVAKNLVAAGVADKLEIQLAYAIGVAKPVSIEVETFGTGKISEEKIVEIIEKEFDLRPGAIIRDLDLRKPIFRQTAAYGHFGRMDVNLPWEQLNKVEIIKKYL</sequence>
<dbReference type="GO" id="GO:0000287">
    <property type="term" value="F:magnesium ion binding"/>
    <property type="evidence" value="ECO:0007669"/>
    <property type="project" value="UniProtKB-UniRule"/>
</dbReference>
<evidence type="ECO:0000256" key="7">
    <source>
        <dbReference type="ARBA" id="ARBA00022840"/>
    </source>
</evidence>
<evidence type="ECO:0000256" key="10">
    <source>
        <dbReference type="HAMAP-Rule" id="MF_00086"/>
    </source>
</evidence>
<dbReference type="Pfam" id="PF00438">
    <property type="entry name" value="S-AdoMet_synt_N"/>
    <property type="match status" value="1"/>
</dbReference>
<dbReference type="InterPro" id="IPR022631">
    <property type="entry name" value="ADOMET_SYNTHASE_CS"/>
</dbReference>
<accession>A0A1M6H4I4</accession>
<dbReference type="Proteomes" id="UP000184310">
    <property type="component" value="Unassembled WGS sequence"/>
</dbReference>
<comment type="cofactor">
    <cofactor evidence="10">
        <name>K(+)</name>
        <dbReference type="ChEBI" id="CHEBI:29103"/>
    </cofactor>
    <text evidence="10">Binds 1 potassium ion per subunit.</text>
</comment>
<dbReference type="InterPro" id="IPR022629">
    <property type="entry name" value="S-AdoMet_synt_central"/>
</dbReference>
<feature type="binding site" evidence="10">
    <location>
        <position position="247"/>
    </location>
    <ligand>
        <name>ATP</name>
        <dbReference type="ChEBI" id="CHEBI:30616"/>
        <note>ligand shared between two neighboring subunits</note>
    </ligand>
</feature>
<dbReference type="PANTHER" id="PTHR11964">
    <property type="entry name" value="S-ADENOSYLMETHIONINE SYNTHETASE"/>
    <property type="match status" value="1"/>
</dbReference>
<dbReference type="FunFam" id="3.30.300.10:FF:000004">
    <property type="entry name" value="S-adenosylmethionine synthase"/>
    <property type="match status" value="1"/>
</dbReference>
<dbReference type="AlphaFoldDB" id="A0A1M6H4I4"/>
<keyword evidence="17" id="KW-1185">Reference proteome</keyword>
<evidence type="ECO:0000256" key="12">
    <source>
        <dbReference type="RuleBase" id="RU004462"/>
    </source>
</evidence>
<dbReference type="InterPro" id="IPR022628">
    <property type="entry name" value="S-AdoMet_synt_N"/>
</dbReference>
<keyword evidence="10" id="KW-0963">Cytoplasm</keyword>
<protein>
    <recommendedName>
        <fullName evidence="10">S-adenosylmethionine synthase</fullName>
        <shortName evidence="10">AdoMet synthase</shortName>
        <ecNumber evidence="10">2.5.1.6</ecNumber>
    </recommendedName>
    <alternativeName>
        <fullName evidence="10">MAT</fullName>
    </alternativeName>
    <alternativeName>
        <fullName evidence="10">Methionine adenosyltransferase</fullName>
    </alternativeName>
</protein>
<evidence type="ECO:0000256" key="4">
    <source>
        <dbReference type="ARBA" id="ARBA00022679"/>
    </source>
</evidence>
<feature type="binding site" description="in other chain" evidence="10">
    <location>
        <begin position="253"/>
        <end position="254"/>
    </location>
    <ligand>
        <name>ATP</name>
        <dbReference type="ChEBI" id="CHEBI:30616"/>
        <note>ligand shared between two neighboring subunits</note>
    </ligand>
</feature>
<keyword evidence="5 10" id="KW-0479">Metal-binding</keyword>
<evidence type="ECO:0000259" key="15">
    <source>
        <dbReference type="Pfam" id="PF02773"/>
    </source>
</evidence>
<comment type="pathway">
    <text evidence="1 10">Amino-acid biosynthesis; S-adenosyl-L-methionine biosynthesis; S-adenosyl-L-methionine from L-methionine: step 1/1.</text>
</comment>
<comment type="cofactor">
    <cofactor evidence="10">
        <name>Mg(2+)</name>
        <dbReference type="ChEBI" id="CHEBI:18420"/>
    </cofactor>
    <text evidence="10">Binds 2 divalent ions per subunit.</text>
</comment>
<feature type="domain" description="S-adenosylmethionine synthetase central" evidence="14">
    <location>
        <begin position="123"/>
        <end position="239"/>
    </location>
</feature>
<feature type="binding site" evidence="10">
    <location>
        <position position="16"/>
    </location>
    <ligand>
        <name>Mg(2+)</name>
        <dbReference type="ChEBI" id="CHEBI:18420"/>
    </ligand>
</feature>
<dbReference type="NCBIfam" id="TIGR01034">
    <property type="entry name" value="metK"/>
    <property type="match status" value="1"/>
</dbReference>
<dbReference type="PROSITE" id="PS00376">
    <property type="entry name" value="ADOMET_SYNTHASE_1"/>
    <property type="match status" value="1"/>
</dbReference>
<feature type="binding site" evidence="10">
    <location>
        <position position="42"/>
    </location>
    <ligand>
        <name>K(+)</name>
        <dbReference type="ChEBI" id="CHEBI:29103"/>
    </ligand>
</feature>
<organism evidence="16 17">
    <name type="scientific">Clostridium cavendishii DSM 21758</name>
    <dbReference type="NCBI Taxonomy" id="1121302"/>
    <lineage>
        <taxon>Bacteria</taxon>
        <taxon>Bacillati</taxon>
        <taxon>Bacillota</taxon>
        <taxon>Clostridia</taxon>
        <taxon>Eubacteriales</taxon>
        <taxon>Clostridiaceae</taxon>
        <taxon>Clostridium</taxon>
    </lineage>
</organism>
<evidence type="ECO:0000256" key="3">
    <source>
        <dbReference type="ARBA" id="ARBA00022563"/>
    </source>
</evidence>
<proteinExistence type="inferred from homology"/>
<evidence type="ECO:0000256" key="11">
    <source>
        <dbReference type="RuleBase" id="RU000542"/>
    </source>
</evidence>
<dbReference type="OrthoDB" id="9801686at2"/>
<evidence type="ECO:0000259" key="13">
    <source>
        <dbReference type="Pfam" id="PF00438"/>
    </source>
</evidence>